<evidence type="ECO:0000313" key="2">
    <source>
        <dbReference type="Proteomes" id="UP000266723"/>
    </source>
</evidence>
<protein>
    <recommendedName>
        <fullName evidence="3">Chlorophyll a-b binding protein, chloroplastic</fullName>
    </recommendedName>
</protein>
<gene>
    <name evidence="1" type="ORF">DY000_02011399</name>
</gene>
<name>A0ABQ7D8Y4_BRACR</name>
<comment type="caution">
    <text evidence="1">The sequence shown here is derived from an EMBL/GenBank/DDBJ whole genome shotgun (WGS) entry which is preliminary data.</text>
</comment>
<evidence type="ECO:0008006" key="3">
    <source>
        <dbReference type="Google" id="ProtNLM"/>
    </source>
</evidence>
<accession>A0ABQ7D8Y4</accession>
<reference evidence="1 2" key="1">
    <citation type="journal article" date="2020" name="BMC Genomics">
        <title>Intraspecific diversification of the crop wild relative Brassica cretica Lam. using demographic model selection.</title>
        <authorList>
            <person name="Kioukis A."/>
            <person name="Michalopoulou V.A."/>
            <person name="Briers L."/>
            <person name="Pirintsos S."/>
            <person name="Studholme D.J."/>
            <person name="Pavlidis P."/>
            <person name="Sarris P.F."/>
        </authorList>
    </citation>
    <scope>NUCLEOTIDE SEQUENCE [LARGE SCALE GENOMIC DNA]</scope>
    <source>
        <strain evidence="2">cv. PFS-1207/04</strain>
    </source>
</reference>
<proteinExistence type="predicted"/>
<dbReference type="EMBL" id="QGKV02000759">
    <property type="protein sequence ID" value="KAF3567544.1"/>
    <property type="molecule type" value="Genomic_DNA"/>
</dbReference>
<organism evidence="1 2">
    <name type="scientific">Brassica cretica</name>
    <name type="common">Mustard</name>
    <dbReference type="NCBI Taxonomy" id="69181"/>
    <lineage>
        <taxon>Eukaryota</taxon>
        <taxon>Viridiplantae</taxon>
        <taxon>Streptophyta</taxon>
        <taxon>Embryophyta</taxon>
        <taxon>Tracheophyta</taxon>
        <taxon>Spermatophyta</taxon>
        <taxon>Magnoliopsida</taxon>
        <taxon>eudicotyledons</taxon>
        <taxon>Gunneridae</taxon>
        <taxon>Pentapetalae</taxon>
        <taxon>rosids</taxon>
        <taxon>malvids</taxon>
        <taxon>Brassicales</taxon>
        <taxon>Brassicaceae</taxon>
        <taxon>Brassiceae</taxon>
        <taxon>Brassica</taxon>
    </lineage>
</organism>
<dbReference type="Proteomes" id="UP000266723">
    <property type="component" value="Unassembled WGS sequence"/>
</dbReference>
<keyword evidence="2" id="KW-1185">Reference proteome</keyword>
<sequence length="60" mass="7088">MASRGVLKLKPMFFQKRFPPLPGLFPFPDFFELRKTLEMRIENEEIEPVQPWLLVAAALR</sequence>
<evidence type="ECO:0000313" key="1">
    <source>
        <dbReference type="EMBL" id="KAF3567544.1"/>
    </source>
</evidence>